<evidence type="ECO:0000313" key="16">
    <source>
        <dbReference type="EMBL" id="HGU34422.1"/>
    </source>
</evidence>
<dbReference type="GO" id="GO:0009086">
    <property type="term" value="P:methionine biosynthetic process"/>
    <property type="evidence" value="ECO:0007669"/>
    <property type="project" value="UniProtKB-KW"/>
</dbReference>
<dbReference type="InterPro" id="IPR002912">
    <property type="entry name" value="ACT_dom"/>
</dbReference>
<dbReference type="InterPro" id="IPR019811">
    <property type="entry name" value="HDH_CS"/>
</dbReference>
<evidence type="ECO:0000256" key="3">
    <source>
        <dbReference type="ARBA" id="ARBA00006753"/>
    </source>
</evidence>
<evidence type="ECO:0000256" key="14">
    <source>
        <dbReference type="RuleBase" id="RU004171"/>
    </source>
</evidence>
<dbReference type="EC" id="1.1.1.3" evidence="4 13"/>
<evidence type="ECO:0000256" key="10">
    <source>
        <dbReference type="ARBA" id="ARBA00023167"/>
    </source>
</evidence>
<dbReference type="Pfam" id="PF03447">
    <property type="entry name" value="NAD_binding_3"/>
    <property type="match status" value="1"/>
</dbReference>
<protein>
    <recommendedName>
        <fullName evidence="5 13">Homoserine dehydrogenase</fullName>
        <ecNumber evidence="4 13">1.1.1.3</ecNumber>
    </recommendedName>
</protein>
<feature type="active site" description="Proton donor" evidence="11">
    <location>
        <position position="205"/>
    </location>
</feature>
<keyword evidence="10 13" id="KW-0486">Methionine biosynthesis</keyword>
<dbReference type="Gene3D" id="3.30.70.260">
    <property type="match status" value="1"/>
</dbReference>
<dbReference type="NCBIfam" id="NF004976">
    <property type="entry name" value="PRK06349.1"/>
    <property type="match status" value="1"/>
</dbReference>
<dbReference type="PROSITE" id="PS51671">
    <property type="entry name" value="ACT"/>
    <property type="match status" value="1"/>
</dbReference>
<comment type="similarity">
    <text evidence="3 14">Belongs to the homoserine dehydrogenase family.</text>
</comment>
<dbReference type="InterPro" id="IPR016204">
    <property type="entry name" value="HDH"/>
</dbReference>
<evidence type="ECO:0000256" key="7">
    <source>
        <dbReference type="ARBA" id="ARBA00022697"/>
    </source>
</evidence>
<dbReference type="InterPro" id="IPR005106">
    <property type="entry name" value="Asp/hSer_DH_NAD-bd"/>
</dbReference>
<evidence type="ECO:0000256" key="13">
    <source>
        <dbReference type="RuleBase" id="RU000579"/>
    </source>
</evidence>
<dbReference type="SUPFAM" id="SSF55347">
    <property type="entry name" value="Glyceraldehyde-3-phosphate dehydrogenase-like, C-terminal domain"/>
    <property type="match status" value="1"/>
</dbReference>
<dbReference type="Gene3D" id="3.30.360.10">
    <property type="entry name" value="Dihydrodipicolinate Reductase, domain 2"/>
    <property type="match status" value="1"/>
</dbReference>
<evidence type="ECO:0000256" key="6">
    <source>
        <dbReference type="ARBA" id="ARBA00022605"/>
    </source>
</evidence>
<dbReference type="Pfam" id="PF01842">
    <property type="entry name" value="ACT"/>
    <property type="match status" value="1"/>
</dbReference>
<dbReference type="PANTHER" id="PTHR43331">
    <property type="entry name" value="HOMOSERINE DEHYDROGENASE"/>
    <property type="match status" value="1"/>
</dbReference>
<dbReference type="InterPro" id="IPR036291">
    <property type="entry name" value="NAD(P)-bd_dom_sf"/>
</dbReference>
<evidence type="ECO:0000256" key="9">
    <source>
        <dbReference type="ARBA" id="ARBA00023002"/>
    </source>
</evidence>
<gene>
    <name evidence="16" type="ORF">ENS29_16480</name>
</gene>
<dbReference type="EMBL" id="DSUH01000376">
    <property type="protein sequence ID" value="HGU34422.1"/>
    <property type="molecule type" value="Genomic_DNA"/>
</dbReference>
<reference evidence="16" key="1">
    <citation type="journal article" date="2020" name="mSystems">
        <title>Genome- and Community-Level Interaction Insights into Carbon Utilization and Element Cycling Functions of Hydrothermarchaeota in Hydrothermal Sediment.</title>
        <authorList>
            <person name="Zhou Z."/>
            <person name="Liu Y."/>
            <person name="Xu W."/>
            <person name="Pan J."/>
            <person name="Luo Z.H."/>
            <person name="Li M."/>
        </authorList>
    </citation>
    <scope>NUCLEOTIDE SEQUENCE [LARGE SCALE GENOMIC DNA]</scope>
    <source>
        <strain evidence="16">SpSt-477</strain>
    </source>
</reference>
<sequence length="437" mass="47276">MKTIHIGVLGCGTVGTGVVRMLLERRDLIRRRVGADLVLKAIADIDVDRDRGFPIDRALFTKDARQVVLDPQIDIVVETIGGTTIAKDLILMAIQNGKQVVTANKALLAGEGIQLFAKAWENGIDLGFEASVGGCMPVIKTLRESLVGNAVVSVRGILNGTCNTILSKITDERCSFEEALREAQARGFAEADPTLDIEGIDTAHKLAIIIALAYGTDVRLDDIYVEGISRITPMDIEFAEQFGYRIKLLAICKRVDQAIEARVHPTMIPANNMLSNVNGPLNAVTITGDATGDTLLYGYGAGMMPTASAVLSDLADIARNLMTGAVGRMPTLAFQPDAIQTIPILPIDELVSHYYIRFFAIDRPGVLSKISGILGNHGISLESVHQKGRKSNASVPLVMFTHLAKERDVRVALTEIERLDVVCGHPTLIRIEEPNGH</sequence>
<feature type="binding site" evidence="12">
    <location>
        <begin position="9"/>
        <end position="16"/>
    </location>
    <ligand>
        <name>NADP(+)</name>
        <dbReference type="ChEBI" id="CHEBI:58349"/>
    </ligand>
</feature>
<evidence type="ECO:0000256" key="11">
    <source>
        <dbReference type="PIRSR" id="PIRSR000098-1"/>
    </source>
</evidence>
<dbReference type="InterPro" id="IPR045865">
    <property type="entry name" value="ACT-like_dom_sf"/>
</dbReference>
<dbReference type="GO" id="GO:0050661">
    <property type="term" value="F:NADP binding"/>
    <property type="evidence" value="ECO:0007669"/>
    <property type="project" value="InterPro"/>
</dbReference>
<dbReference type="FunFam" id="3.30.360.10:FF:000005">
    <property type="entry name" value="Homoserine dehydrogenase"/>
    <property type="match status" value="1"/>
</dbReference>
<evidence type="ECO:0000256" key="5">
    <source>
        <dbReference type="ARBA" id="ARBA00013376"/>
    </source>
</evidence>
<keyword evidence="6 13" id="KW-0028">Amino-acid biosynthesis</keyword>
<evidence type="ECO:0000256" key="1">
    <source>
        <dbReference type="ARBA" id="ARBA00005056"/>
    </source>
</evidence>
<feature type="binding site" evidence="12">
    <location>
        <position position="105"/>
    </location>
    <ligand>
        <name>NADPH</name>
        <dbReference type="ChEBI" id="CHEBI:57783"/>
    </ligand>
</feature>
<dbReference type="PIRSF" id="PIRSF000098">
    <property type="entry name" value="Homoser_dehydrog"/>
    <property type="match status" value="1"/>
</dbReference>
<comment type="pathway">
    <text evidence="1 13">Amino-acid biosynthesis; L-threonine biosynthesis; L-threonine from L-aspartate: step 3/5.</text>
</comment>
<name>A0A7C4RUE5_9BACT</name>
<dbReference type="PROSITE" id="PS01042">
    <property type="entry name" value="HOMOSER_DHGENASE"/>
    <property type="match status" value="1"/>
</dbReference>
<dbReference type="CDD" id="cd04881">
    <property type="entry name" value="ACT_HSDH-Hom"/>
    <property type="match status" value="1"/>
</dbReference>
<keyword evidence="8 12" id="KW-0521">NADP</keyword>
<evidence type="ECO:0000256" key="2">
    <source>
        <dbReference type="ARBA" id="ARBA00005062"/>
    </source>
</evidence>
<dbReference type="SUPFAM" id="SSF51735">
    <property type="entry name" value="NAD(P)-binding Rossmann-fold domains"/>
    <property type="match status" value="1"/>
</dbReference>
<feature type="domain" description="ACT" evidence="15">
    <location>
        <begin position="355"/>
        <end position="430"/>
    </location>
</feature>
<dbReference type="UniPathway" id="UPA00051">
    <property type="reaction ID" value="UER00465"/>
</dbReference>
<dbReference type="UniPathway" id="UPA00050">
    <property type="reaction ID" value="UER00063"/>
</dbReference>
<accession>A0A7C4RUE5</accession>
<dbReference type="Gene3D" id="3.40.50.720">
    <property type="entry name" value="NAD(P)-binding Rossmann-like Domain"/>
    <property type="match status" value="1"/>
</dbReference>
<dbReference type="GO" id="GO:0009088">
    <property type="term" value="P:threonine biosynthetic process"/>
    <property type="evidence" value="ECO:0007669"/>
    <property type="project" value="UniProtKB-UniPathway"/>
</dbReference>
<comment type="catalytic activity">
    <reaction evidence="13">
        <text>L-homoserine + NADP(+) = L-aspartate 4-semialdehyde + NADPH + H(+)</text>
        <dbReference type="Rhea" id="RHEA:15761"/>
        <dbReference type="ChEBI" id="CHEBI:15378"/>
        <dbReference type="ChEBI" id="CHEBI:57476"/>
        <dbReference type="ChEBI" id="CHEBI:57783"/>
        <dbReference type="ChEBI" id="CHEBI:58349"/>
        <dbReference type="ChEBI" id="CHEBI:537519"/>
        <dbReference type="EC" id="1.1.1.3"/>
    </reaction>
</comment>
<evidence type="ECO:0000259" key="15">
    <source>
        <dbReference type="PROSITE" id="PS51671"/>
    </source>
</evidence>
<evidence type="ECO:0000256" key="8">
    <source>
        <dbReference type="ARBA" id="ARBA00022857"/>
    </source>
</evidence>
<dbReference type="Pfam" id="PF00742">
    <property type="entry name" value="Homoserine_dh"/>
    <property type="match status" value="1"/>
</dbReference>
<evidence type="ECO:0000256" key="12">
    <source>
        <dbReference type="PIRSR" id="PIRSR000098-2"/>
    </source>
</evidence>
<proteinExistence type="inferred from homology"/>
<comment type="caution">
    <text evidence="16">The sequence shown here is derived from an EMBL/GenBank/DDBJ whole genome shotgun (WGS) entry which is preliminary data.</text>
</comment>
<keyword evidence="7 13" id="KW-0791">Threonine biosynthesis</keyword>
<dbReference type="GO" id="GO:0004412">
    <property type="term" value="F:homoserine dehydrogenase activity"/>
    <property type="evidence" value="ECO:0007669"/>
    <property type="project" value="UniProtKB-EC"/>
</dbReference>
<dbReference type="AlphaFoldDB" id="A0A7C4RUE5"/>
<organism evidence="16">
    <name type="scientific">Desulfatirhabdium butyrativorans</name>
    <dbReference type="NCBI Taxonomy" id="340467"/>
    <lineage>
        <taxon>Bacteria</taxon>
        <taxon>Pseudomonadati</taxon>
        <taxon>Thermodesulfobacteriota</taxon>
        <taxon>Desulfobacteria</taxon>
        <taxon>Desulfobacterales</taxon>
        <taxon>Desulfatirhabdiaceae</taxon>
        <taxon>Desulfatirhabdium</taxon>
    </lineage>
</organism>
<evidence type="ECO:0000256" key="4">
    <source>
        <dbReference type="ARBA" id="ARBA00013213"/>
    </source>
</evidence>
<dbReference type="PANTHER" id="PTHR43331:SF1">
    <property type="entry name" value="HOMOSERINE DEHYDROGENASE"/>
    <property type="match status" value="1"/>
</dbReference>
<comment type="pathway">
    <text evidence="2 13">Amino-acid biosynthesis; L-methionine biosynthesis via de novo pathway; L-homoserine from L-aspartate: step 3/3.</text>
</comment>
<keyword evidence="9 13" id="KW-0560">Oxidoreductase</keyword>
<feature type="binding site" evidence="12">
    <location>
        <position position="190"/>
    </location>
    <ligand>
        <name>L-homoserine</name>
        <dbReference type="ChEBI" id="CHEBI:57476"/>
    </ligand>
</feature>
<dbReference type="InterPro" id="IPR001342">
    <property type="entry name" value="HDH_cat"/>
</dbReference>
<dbReference type="SUPFAM" id="SSF55021">
    <property type="entry name" value="ACT-like"/>
    <property type="match status" value="1"/>
</dbReference>